<feature type="non-terminal residue" evidence="2">
    <location>
        <position position="355"/>
    </location>
</feature>
<feature type="compositionally biased region" description="Low complexity" evidence="1">
    <location>
        <begin position="28"/>
        <end position="44"/>
    </location>
</feature>
<evidence type="ECO:0000313" key="3">
    <source>
        <dbReference type="Proteomes" id="UP000583929"/>
    </source>
</evidence>
<protein>
    <recommendedName>
        <fullName evidence="4">Ubiquitin-like protease family profile domain-containing protein</fullName>
    </recommendedName>
</protein>
<evidence type="ECO:0000313" key="2">
    <source>
        <dbReference type="EMBL" id="KAF4367873.1"/>
    </source>
</evidence>
<reference evidence="2 3" key="1">
    <citation type="journal article" date="2020" name="bioRxiv">
        <title>Sequence and annotation of 42 cannabis genomes reveals extensive copy number variation in cannabinoid synthesis and pathogen resistance genes.</title>
        <authorList>
            <person name="Mckernan K.J."/>
            <person name="Helbert Y."/>
            <person name="Kane L.T."/>
            <person name="Ebling H."/>
            <person name="Zhang L."/>
            <person name="Liu B."/>
            <person name="Eaton Z."/>
            <person name="Mclaughlin S."/>
            <person name="Kingan S."/>
            <person name="Baybayan P."/>
            <person name="Concepcion G."/>
            <person name="Jordan M."/>
            <person name="Riva A."/>
            <person name="Barbazuk W."/>
            <person name="Harkins T."/>
        </authorList>
    </citation>
    <scope>NUCLEOTIDE SEQUENCE [LARGE SCALE GENOMIC DNA]</scope>
    <source>
        <strain evidence="3">cv. Jamaican Lion 4</strain>
        <tissue evidence="2">Leaf</tissue>
    </source>
</reference>
<proteinExistence type="predicted"/>
<organism evidence="2 3">
    <name type="scientific">Cannabis sativa</name>
    <name type="common">Hemp</name>
    <name type="synonym">Marijuana</name>
    <dbReference type="NCBI Taxonomy" id="3483"/>
    <lineage>
        <taxon>Eukaryota</taxon>
        <taxon>Viridiplantae</taxon>
        <taxon>Streptophyta</taxon>
        <taxon>Embryophyta</taxon>
        <taxon>Tracheophyta</taxon>
        <taxon>Spermatophyta</taxon>
        <taxon>Magnoliopsida</taxon>
        <taxon>eudicotyledons</taxon>
        <taxon>Gunneridae</taxon>
        <taxon>Pentapetalae</taxon>
        <taxon>rosids</taxon>
        <taxon>fabids</taxon>
        <taxon>Rosales</taxon>
        <taxon>Cannabaceae</taxon>
        <taxon>Cannabis</taxon>
    </lineage>
</organism>
<feature type="compositionally biased region" description="Polar residues" evidence="1">
    <location>
        <begin position="136"/>
        <end position="154"/>
    </location>
</feature>
<dbReference type="SUPFAM" id="SSF54001">
    <property type="entry name" value="Cysteine proteinases"/>
    <property type="match status" value="1"/>
</dbReference>
<gene>
    <name evidence="2" type="ORF">G4B88_008549</name>
</gene>
<dbReference type="Proteomes" id="UP000583929">
    <property type="component" value="Unassembled WGS sequence"/>
</dbReference>
<name>A0A7J6FB01_CANSA</name>
<dbReference type="InterPro" id="IPR038765">
    <property type="entry name" value="Papain-like_cys_pep_sf"/>
</dbReference>
<dbReference type="AlphaFoldDB" id="A0A7J6FB01"/>
<feature type="region of interest" description="Disordered" evidence="1">
    <location>
        <begin position="23"/>
        <end position="70"/>
    </location>
</feature>
<feature type="region of interest" description="Disordered" evidence="1">
    <location>
        <begin position="118"/>
        <end position="154"/>
    </location>
</feature>
<keyword evidence="3" id="KW-1185">Reference proteome</keyword>
<evidence type="ECO:0008006" key="4">
    <source>
        <dbReference type="Google" id="ProtNLM"/>
    </source>
</evidence>
<dbReference type="Gene3D" id="3.40.395.10">
    <property type="entry name" value="Adenoviral Proteinase, Chain A"/>
    <property type="match status" value="1"/>
</dbReference>
<sequence>QRCAPAQFITYTLSPFVETLNPRLTRDPQNPQPSCSNPQNPRPSIALSDHYSHPRRVRRQGRPSVSLFDDDGDPSVTLFDSWLERKGVLWLSIKNLNWKESGSLQRLVPIFPDVASTHKSSSKGKQIATPHRSPNKGKQISTLPAMSSAGSQSNVRIDQVDKNATFKPEVWAQIPVCLHFLVEEFIRRKGKWSVVEVPTDPDFMPPRTHIILSSEDVEQVGTLNFIGCQGMIFGIRCIWEDLTNMREYFKFFDPELLNATDKDGIVHQEVVIKLAEWLNTMNNKSQMFFIPWNYQRHWMLEIICAGKIIHLDPWLRHKRPKMTIDLTLQRAYELLGGSNELLGTFPGVTVAACPK</sequence>
<dbReference type="EMBL" id="JAATIQ010000241">
    <property type="protein sequence ID" value="KAF4367873.1"/>
    <property type="molecule type" value="Genomic_DNA"/>
</dbReference>
<evidence type="ECO:0000256" key="1">
    <source>
        <dbReference type="SAM" id="MobiDB-lite"/>
    </source>
</evidence>
<accession>A0A7J6FB01</accession>
<comment type="caution">
    <text evidence="2">The sequence shown here is derived from an EMBL/GenBank/DDBJ whole genome shotgun (WGS) entry which is preliminary data.</text>
</comment>